<feature type="domain" description="AB hydrolase-1" evidence="2">
    <location>
        <begin position="125"/>
        <end position="262"/>
    </location>
</feature>
<reference evidence="3" key="1">
    <citation type="journal article" date="2020" name="Stud. Mycol.">
        <title>101 Dothideomycetes genomes: a test case for predicting lifestyles and emergence of pathogens.</title>
        <authorList>
            <person name="Haridas S."/>
            <person name="Albert R."/>
            <person name="Binder M."/>
            <person name="Bloem J."/>
            <person name="Labutti K."/>
            <person name="Salamov A."/>
            <person name="Andreopoulos B."/>
            <person name="Baker S."/>
            <person name="Barry K."/>
            <person name="Bills G."/>
            <person name="Bluhm B."/>
            <person name="Cannon C."/>
            <person name="Castanera R."/>
            <person name="Culley D."/>
            <person name="Daum C."/>
            <person name="Ezra D."/>
            <person name="Gonzalez J."/>
            <person name="Henrissat B."/>
            <person name="Kuo A."/>
            <person name="Liang C."/>
            <person name="Lipzen A."/>
            <person name="Lutzoni F."/>
            <person name="Magnuson J."/>
            <person name="Mondo S."/>
            <person name="Nolan M."/>
            <person name="Ohm R."/>
            <person name="Pangilinan J."/>
            <person name="Park H.-J."/>
            <person name="Ramirez L."/>
            <person name="Alfaro M."/>
            <person name="Sun H."/>
            <person name="Tritt A."/>
            <person name="Yoshinaga Y."/>
            <person name="Zwiers L.-H."/>
            <person name="Turgeon B."/>
            <person name="Goodwin S."/>
            <person name="Spatafora J."/>
            <person name="Crous P."/>
            <person name="Grigoriev I."/>
        </authorList>
    </citation>
    <scope>NUCLEOTIDE SEQUENCE</scope>
    <source>
        <strain evidence="3">CBS 161.51</strain>
    </source>
</reference>
<dbReference type="Proteomes" id="UP000800038">
    <property type="component" value="Unassembled WGS sequence"/>
</dbReference>
<dbReference type="Pfam" id="PF12697">
    <property type="entry name" value="Abhydrolase_6"/>
    <property type="match status" value="1"/>
</dbReference>
<dbReference type="InterPro" id="IPR000073">
    <property type="entry name" value="AB_hydrolase_1"/>
</dbReference>
<dbReference type="InterPro" id="IPR029058">
    <property type="entry name" value="AB_hydrolase_fold"/>
</dbReference>
<dbReference type="Gene3D" id="3.40.50.1820">
    <property type="entry name" value="alpha/beta hydrolase"/>
    <property type="match status" value="1"/>
</dbReference>
<dbReference type="PANTHER" id="PTHR12277">
    <property type="entry name" value="ALPHA/BETA HYDROLASE DOMAIN-CONTAINING PROTEIN"/>
    <property type="match status" value="1"/>
</dbReference>
<keyword evidence="3" id="KW-0378">Hydrolase</keyword>
<organism evidence="3 4">
    <name type="scientific">Clathrospora elynae</name>
    <dbReference type="NCBI Taxonomy" id="706981"/>
    <lineage>
        <taxon>Eukaryota</taxon>
        <taxon>Fungi</taxon>
        <taxon>Dikarya</taxon>
        <taxon>Ascomycota</taxon>
        <taxon>Pezizomycotina</taxon>
        <taxon>Dothideomycetes</taxon>
        <taxon>Pleosporomycetidae</taxon>
        <taxon>Pleosporales</taxon>
        <taxon>Diademaceae</taxon>
        <taxon>Clathrospora</taxon>
    </lineage>
</organism>
<keyword evidence="1" id="KW-0812">Transmembrane</keyword>
<evidence type="ECO:0000256" key="1">
    <source>
        <dbReference type="SAM" id="Phobius"/>
    </source>
</evidence>
<proteinExistence type="predicted"/>
<gene>
    <name evidence="3" type="ORF">EJ02DRAFT_509271</name>
</gene>
<keyword evidence="1" id="KW-1133">Transmembrane helix</keyword>
<accession>A0A6A5T059</accession>
<keyword evidence="4" id="KW-1185">Reference proteome</keyword>
<protein>
    <submittedName>
        <fullName evidence="3">Alpha/beta-hydrolase</fullName>
    </submittedName>
</protein>
<dbReference type="PANTHER" id="PTHR12277:SF81">
    <property type="entry name" value="PROTEIN ABHD13"/>
    <property type="match status" value="1"/>
</dbReference>
<dbReference type="AlphaFoldDB" id="A0A6A5T059"/>
<dbReference type="SUPFAM" id="SSF53474">
    <property type="entry name" value="alpha/beta-Hydrolases"/>
    <property type="match status" value="1"/>
</dbReference>
<keyword evidence="1" id="KW-0472">Membrane</keyword>
<feature type="transmembrane region" description="Helical" evidence="1">
    <location>
        <begin position="12"/>
        <end position="34"/>
    </location>
</feature>
<evidence type="ECO:0000313" key="3">
    <source>
        <dbReference type="EMBL" id="KAF1945578.1"/>
    </source>
</evidence>
<dbReference type="EMBL" id="ML976008">
    <property type="protein sequence ID" value="KAF1945578.1"/>
    <property type="molecule type" value="Genomic_DNA"/>
</dbReference>
<dbReference type="GO" id="GO:0016787">
    <property type="term" value="F:hydrolase activity"/>
    <property type="evidence" value="ECO:0007669"/>
    <property type="project" value="UniProtKB-KW"/>
</dbReference>
<dbReference type="OrthoDB" id="446723at2759"/>
<sequence length="418" mass="46256">MPSASAVLKPLLGTLAGLVGIYAAFISLLTIPTLQDHVIFLHRVILTWGQDVNTPEQWGFLRNQVSPFHLKTPDGETLHAWHVLPLETYRQHQLELRNEPIGLCSNIQERLSFKLLKDDPTVQLVIYFHGAAGTLGSGWRPQSYRALSATSTNVHVLIIDYRGFGSSTGWPSEAGLLTDALTLTNFAMETAGIPPERTTVFAQSIGTAVAVSLTHHLALQSPPVLFAGTVLVAPFADVESLTRTYKVAGTVPLLSPLAIFPPLLALLNHFIVTKFPSKEKLAALVHHLDTIKVNGRQRKYDITLIHAEDDYDIPWIHSDIIFWHAVNATLDPPSSMTFDELEKIKAKEKVPLGDGGWEMEWKGKGGIIREQIVKHGLHDRIMSYPVCTENQHHHKCKNKAVTTATIAIITRLLGVTVY</sequence>
<evidence type="ECO:0000313" key="4">
    <source>
        <dbReference type="Proteomes" id="UP000800038"/>
    </source>
</evidence>
<evidence type="ECO:0000259" key="2">
    <source>
        <dbReference type="Pfam" id="PF12697"/>
    </source>
</evidence>
<name>A0A6A5T059_9PLEO</name>